<proteinExistence type="predicted"/>
<accession>A0A160PR63</accession>
<evidence type="ECO:0000313" key="2">
    <source>
        <dbReference type="Proteomes" id="UP000218244"/>
    </source>
</evidence>
<dbReference type="Proteomes" id="UP000218244">
    <property type="component" value="Chromosome"/>
</dbReference>
<organism evidence="1 2">
    <name type="scientific">Corynebacterium suranareeae</name>
    <dbReference type="NCBI Taxonomy" id="2506452"/>
    <lineage>
        <taxon>Bacteria</taxon>
        <taxon>Bacillati</taxon>
        <taxon>Actinomycetota</taxon>
        <taxon>Actinomycetes</taxon>
        <taxon>Mycobacteriales</taxon>
        <taxon>Corynebacteriaceae</taxon>
        <taxon>Corynebacterium</taxon>
    </lineage>
</organism>
<sequence length="179" mass="20319">MMQTLKRKIPLISCNSLKEVQLLFLKGQMHAVGYKLDTDLRKLTNTDVRDLINELFGTTVTSKDDPVADYATTDPEFAVLVELVYHDCARRAAMGLSRVQQLIYNNATKSTHYRSVAANHRKHIRELHEQTQRDGIHLDNLLSRAVITDLSVAMNRARLDNIASWKSAGVQRYLNPTIS</sequence>
<gene>
    <name evidence="1" type="ORF">N24_1842</name>
</gene>
<protein>
    <submittedName>
        <fullName evidence="1">Uncharacterized protein</fullName>
    </submittedName>
</protein>
<keyword evidence="2" id="KW-1185">Reference proteome</keyword>
<name>A0A160PR63_9CORY</name>
<dbReference type="AlphaFoldDB" id="A0A160PR63"/>
<dbReference type="EMBL" id="AP017369">
    <property type="protein sequence ID" value="BAU96104.1"/>
    <property type="molecule type" value="Genomic_DNA"/>
</dbReference>
<dbReference type="KEGG" id="csur:N24_1842"/>
<evidence type="ECO:0000313" key="1">
    <source>
        <dbReference type="EMBL" id="BAU96104.1"/>
    </source>
</evidence>
<reference evidence="1 2" key="1">
    <citation type="submission" date="2016-02" db="EMBL/GenBank/DDBJ databases">
        <title>Corynebacterium glutamicum N24 whole genome sequencing project.</title>
        <authorList>
            <person name="Matsutani M."/>
            <person name="Nangtapong N."/>
            <person name="Yakushi T."/>
            <person name="Matsushita K."/>
        </authorList>
    </citation>
    <scope>NUCLEOTIDE SEQUENCE [LARGE SCALE GENOMIC DNA]</scope>
    <source>
        <strain evidence="1 2">N24</strain>
    </source>
</reference>